<dbReference type="Proteomes" id="UP000077177">
    <property type="component" value="Chromosome"/>
</dbReference>
<feature type="transmembrane region" description="Helical" evidence="1">
    <location>
        <begin position="7"/>
        <end position="25"/>
    </location>
</feature>
<evidence type="ECO:0000313" key="2">
    <source>
        <dbReference type="EMBL" id="ANE50874.1"/>
    </source>
</evidence>
<accession>A0A172TVG8</accession>
<keyword evidence="1" id="KW-1133">Transmembrane helix</keyword>
<feature type="transmembrane region" description="Helical" evidence="1">
    <location>
        <begin position="72"/>
        <end position="91"/>
    </location>
</feature>
<reference evidence="2 3" key="2">
    <citation type="journal article" date="2016" name="Int. J. Syst. Evol. Microbiol.">
        <title>Flavisolibacter tropicus sp. nov., isolated from tropical soil.</title>
        <authorList>
            <person name="Lee J.J."/>
            <person name="Kang M.S."/>
            <person name="Kim G.S."/>
            <person name="Lee C.S."/>
            <person name="Lim S."/>
            <person name="Lee J."/>
            <person name="Roh S.H."/>
            <person name="Kang H."/>
            <person name="Ha J.M."/>
            <person name="Bae S."/>
            <person name="Jung H.Y."/>
            <person name="Kim M.K."/>
        </authorList>
    </citation>
    <scope>NUCLEOTIDE SEQUENCE [LARGE SCALE GENOMIC DNA]</scope>
    <source>
        <strain evidence="2 3">LCS9</strain>
    </source>
</reference>
<sequence length="210" mass="24388">MKSFKRAIWRVILIDIIFSYTLAALSTRSFVEPFFELAFWCLPLLIIVPAFLISMLIIVLFYKEGREGKTQFYCQLGGLLIAVSIFFYGQVGQLISQQQSNYIAIKDIPKELNKALKVLNKHFDSTTKATALSYWVLNEETDSAKGDKWKFAIYFTYYLNGDSSREYFSKLIPQDSSYLLKVFNGSPEFDFELKQLRQKIDEPLQGFNDR</sequence>
<protein>
    <submittedName>
        <fullName evidence="2">Uncharacterized protein</fullName>
    </submittedName>
</protein>
<organism evidence="2 3">
    <name type="scientific">Flavisolibacter tropicus</name>
    <dbReference type="NCBI Taxonomy" id="1492898"/>
    <lineage>
        <taxon>Bacteria</taxon>
        <taxon>Pseudomonadati</taxon>
        <taxon>Bacteroidota</taxon>
        <taxon>Chitinophagia</taxon>
        <taxon>Chitinophagales</taxon>
        <taxon>Chitinophagaceae</taxon>
        <taxon>Flavisolibacter</taxon>
    </lineage>
</organism>
<evidence type="ECO:0000256" key="1">
    <source>
        <dbReference type="SAM" id="Phobius"/>
    </source>
</evidence>
<dbReference type="EMBL" id="CP011390">
    <property type="protein sequence ID" value="ANE50874.1"/>
    <property type="molecule type" value="Genomic_DNA"/>
</dbReference>
<keyword evidence="3" id="KW-1185">Reference proteome</keyword>
<name>A0A172TVG8_9BACT</name>
<dbReference type="KEGG" id="fla:SY85_10535"/>
<reference evidence="3" key="1">
    <citation type="submission" date="2015-01" db="EMBL/GenBank/DDBJ databases">
        <title>Flavisolibacter sp./LCS9/ whole genome sequencing.</title>
        <authorList>
            <person name="Kim M.K."/>
            <person name="Srinivasan S."/>
            <person name="Lee J.-J."/>
        </authorList>
    </citation>
    <scope>NUCLEOTIDE SEQUENCE [LARGE SCALE GENOMIC DNA]</scope>
    <source>
        <strain evidence="3">LCS9</strain>
    </source>
</reference>
<proteinExistence type="predicted"/>
<dbReference type="STRING" id="1492898.SY85_10535"/>
<keyword evidence="1" id="KW-0812">Transmembrane</keyword>
<dbReference type="RefSeq" id="WP_066404291.1">
    <property type="nucleotide sequence ID" value="NZ_CP011390.1"/>
</dbReference>
<gene>
    <name evidence="2" type="ORF">SY85_10535</name>
</gene>
<dbReference type="AlphaFoldDB" id="A0A172TVG8"/>
<feature type="transmembrane region" description="Helical" evidence="1">
    <location>
        <begin position="37"/>
        <end position="60"/>
    </location>
</feature>
<keyword evidence="1" id="KW-0472">Membrane</keyword>
<evidence type="ECO:0000313" key="3">
    <source>
        <dbReference type="Proteomes" id="UP000077177"/>
    </source>
</evidence>